<dbReference type="NCBIfam" id="NF006767">
    <property type="entry name" value="PRK09289.1"/>
    <property type="match status" value="1"/>
</dbReference>
<accession>A0LUD5</accession>
<dbReference type="GO" id="GO:0009231">
    <property type="term" value="P:riboflavin biosynthetic process"/>
    <property type="evidence" value="ECO:0007669"/>
    <property type="project" value="UniProtKB-KW"/>
</dbReference>
<evidence type="ECO:0000256" key="7">
    <source>
        <dbReference type="ARBA" id="ARBA00022679"/>
    </source>
</evidence>
<evidence type="ECO:0000259" key="12">
    <source>
        <dbReference type="PROSITE" id="PS51177"/>
    </source>
</evidence>
<evidence type="ECO:0000256" key="10">
    <source>
        <dbReference type="PROSITE-ProRule" id="PRU00524"/>
    </source>
</evidence>
<sequence length="251" mass="26023">MFTGIVEAVGSIVSITGMGDGAASIGIDVTALAEVDGQAAPRLRRGDSLAVDGVCLTVTALEGSVVWVDAMRETLERTTLGVARPGRAVNLERAVSADGRFGGHLVQGHVDTTAEIAARDRHEHYDVVVITLPDRIADYVVSKGAIAVDGVSLTVVDVWEDAFSVGLIPTTIEATTLGRRRVGDLVNLEADVFAKYAERLLSRRFGWRAAGPAEAEPTAAPVRRPGAASPALHGPTAAAAVGMAGPGEVQP</sequence>
<dbReference type="PANTHER" id="PTHR21098:SF12">
    <property type="entry name" value="RIBOFLAVIN SYNTHASE"/>
    <property type="match status" value="1"/>
</dbReference>
<proteinExistence type="predicted"/>
<dbReference type="InterPro" id="IPR023366">
    <property type="entry name" value="ATP_synth_asu-like_sf"/>
</dbReference>
<evidence type="ECO:0000256" key="3">
    <source>
        <dbReference type="ARBA" id="ARBA00004887"/>
    </source>
</evidence>
<evidence type="ECO:0000256" key="8">
    <source>
        <dbReference type="ARBA" id="ARBA00022737"/>
    </source>
</evidence>
<dbReference type="InterPro" id="IPR017938">
    <property type="entry name" value="Riboflavin_synthase-like_b-brl"/>
</dbReference>
<dbReference type="NCBIfam" id="NF009566">
    <property type="entry name" value="PRK13020.1"/>
    <property type="match status" value="1"/>
</dbReference>
<dbReference type="InterPro" id="IPR001783">
    <property type="entry name" value="Lumazine-bd"/>
</dbReference>
<feature type="compositionally biased region" description="Low complexity" evidence="11">
    <location>
        <begin position="214"/>
        <end position="225"/>
    </location>
</feature>
<evidence type="ECO:0000256" key="11">
    <source>
        <dbReference type="SAM" id="MobiDB-lite"/>
    </source>
</evidence>
<dbReference type="Proteomes" id="UP000008221">
    <property type="component" value="Chromosome"/>
</dbReference>
<dbReference type="Pfam" id="PF00677">
    <property type="entry name" value="Lum_binding"/>
    <property type="match status" value="2"/>
</dbReference>
<keyword evidence="6" id="KW-0686">Riboflavin biosynthesis</keyword>
<dbReference type="EC" id="2.5.1.9" evidence="4 9"/>
<dbReference type="STRING" id="351607.Acel_1273"/>
<dbReference type="AlphaFoldDB" id="A0LUD5"/>
<feature type="domain" description="Lumazine-binding" evidence="12">
    <location>
        <begin position="1"/>
        <end position="104"/>
    </location>
</feature>
<feature type="domain" description="Lumazine-binding" evidence="12">
    <location>
        <begin position="105"/>
        <end position="201"/>
    </location>
</feature>
<feature type="region of interest" description="Disordered" evidence="11">
    <location>
        <begin position="214"/>
        <end position="251"/>
    </location>
</feature>
<dbReference type="PIRSF" id="PIRSF000498">
    <property type="entry name" value="Riboflavin_syn_A"/>
    <property type="match status" value="1"/>
</dbReference>
<organism evidence="13 14">
    <name type="scientific">Acidothermus cellulolyticus (strain ATCC 43068 / DSM 8971 / 11B)</name>
    <dbReference type="NCBI Taxonomy" id="351607"/>
    <lineage>
        <taxon>Bacteria</taxon>
        <taxon>Bacillati</taxon>
        <taxon>Actinomycetota</taxon>
        <taxon>Actinomycetes</taxon>
        <taxon>Acidothermales</taxon>
        <taxon>Acidothermaceae</taxon>
        <taxon>Acidothermus</taxon>
    </lineage>
</organism>
<gene>
    <name evidence="13" type="ordered locus">Acel_1273</name>
</gene>
<dbReference type="InParanoid" id="A0LUD5"/>
<dbReference type="NCBIfam" id="TIGR00187">
    <property type="entry name" value="ribE"/>
    <property type="match status" value="1"/>
</dbReference>
<dbReference type="SUPFAM" id="SSF63380">
    <property type="entry name" value="Riboflavin synthase domain-like"/>
    <property type="match status" value="2"/>
</dbReference>
<comment type="pathway">
    <text evidence="3">Cofactor biosynthesis; riboflavin biosynthesis; riboflavin from 2-hydroxy-3-oxobutyl phosphate and 5-amino-6-(D-ribitylamino)uracil: step 2/2.</text>
</comment>
<evidence type="ECO:0000313" key="14">
    <source>
        <dbReference type="Proteomes" id="UP000008221"/>
    </source>
</evidence>
<keyword evidence="7" id="KW-0808">Transferase</keyword>
<evidence type="ECO:0000256" key="1">
    <source>
        <dbReference type="ARBA" id="ARBA00000968"/>
    </source>
</evidence>
<dbReference type="PANTHER" id="PTHR21098">
    <property type="entry name" value="RIBOFLAVIN SYNTHASE ALPHA CHAIN"/>
    <property type="match status" value="1"/>
</dbReference>
<reference evidence="13 14" key="1">
    <citation type="journal article" date="2009" name="Genome Res.">
        <title>Complete genome of the cellulolytic thermophile Acidothermus cellulolyticus 11B provides insights into its ecophysiological and evolutionary adaptations.</title>
        <authorList>
            <person name="Barabote R.D."/>
            <person name="Xie G."/>
            <person name="Leu D.H."/>
            <person name="Normand P."/>
            <person name="Necsulea A."/>
            <person name="Daubin V."/>
            <person name="Medigue C."/>
            <person name="Adney W.S."/>
            <person name="Xu X.C."/>
            <person name="Lapidus A."/>
            <person name="Parales R.E."/>
            <person name="Detter C."/>
            <person name="Pujic P."/>
            <person name="Bruce D."/>
            <person name="Lavire C."/>
            <person name="Challacombe J.F."/>
            <person name="Brettin T.S."/>
            <person name="Berry A.M."/>
        </authorList>
    </citation>
    <scope>NUCLEOTIDE SEQUENCE [LARGE SCALE GENOMIC DNA]</scope>
    <source>
        <strain evidence="14">ATCC 43068 / DSM 8971 / 11B</strain>
    </source>
</reference>
<comment type="function">
    <text evidence="2">Catalyzes the dismutation of two molecules of 6,7-dimethyl-8-ribityllumazine, resulting in the formation of riboflavin and 5-amino-6-(D-ribitylamino)uracil.</text>
</comment>
<dbReference type="KEGG" id="ace:Acel_1273"/>
<dbReference type="eggNOG" id="COG0307">
    <property type="taxonomic scope" value="Bacteria"/>
</dbReference>
<evidence type="ECO:0000256" key="2">
    <source>
        <dbReference type="ARBA" id="ARBA00002803"/>
    </source>
</evidence>
<dbReference type="OrthoDB" id="9788537at2"/>
<dbReference type="PROSITE" id="PS51177">
    <property type="entry name" value="LUMAZINE_BIND"/>
    <property type="match status" value="2"/>
</dbReference>
<evidence type="ECO:0000256" key="4">
    <source>
        <dbReference type="ARBA" id="ARBA00012827"/>
    </source>
</evidence>
<dbReference type="InterPro" id="IPR026017">
    <property type="entry name" value="Lumazine-bd_dom"/>
</dbReference>
<keyword evidence="8" id="KW-0677">Repeat</keyword>
<name>A0LUD5_ACIC1</name>
<dbReference type="HOGENOM" id="CLU_034388_1_2_11"/>
<feature type="repeat" description="Lumazine-binding" evidence="10">
    <location>
        <begin position="1"/>
        <end position="104"/>
    </location>
</feature>
<dbReference type="Gene3D" id="2.40.30.20">
    <property type="match status" value="2"/>
</dbReference>
<feature type="repeat" description="Lumazine-binding" evidence="10">
    <location>
        <begin position="105"/>
        <end position="201"/>
    </location>
</feature>
<evidence type="ECO:0000313" key="13">
    <source>
        <dbReference type="EMBL" id="ABK53045.1"/>
    </source>
</evidence>
<protein>
    <recommendedName>
        <fullName evidence="5 9">Riboflavin synthase</fullName>
        <ecNumber evidence="4 9">2.5.1.9</ecNumber>
    </recommendedName>
</protein>
<dbReference type="FunFam" id="2.40.30.20:FF:000004">
    <property type="entry name" value="Riboflavin synthase, alpha subunit"/>
    <property type="match status" value="1"/>
</dbReference>
<dbReference type="EMBL" id="CP000481">
    <property type="protein sequence ID" value="ABK53045.1"/>
    <property type="molecule type" value="Genomic_DNA"/>
</dbReference>
<evidence type="ECO:0000256" key="5">
    <source>
        <dbReference type="ARBA" id="ARBA00013950"/>
    </source>
</evidence>
<dbReference type="FunCoup" id="A0LUD5">
    <property type="interactions" value="280"/>
</dbReference>
<keyword evidence="14" id="KW-1185">Reference proteome</keyword>
<dbReference type="CDD" id="cd00402">
    <property type="entry name" value="Riboflavin_synthase_like"/>
    <property type="match status" value="1"/>
</dbReference>
<dbReference type="GO" id="GO:0004746">
    <property type="term" value="F:riboflavin synthase activity"/>
    <property type="evidence" value="ECO:0007669"/>
    <property type="project" value="UniProtKB-UniRule"/>
</dbReference>
<evidence type="ECO:0000256" key="6">
    <source>
        <dbReference type="ARBA" id="ARBA00022619"/>
    </source>
</evidence>
<comment type="catalytic activity">
    <reaction evidence="1">
        <text>2 6,7-dimethyl-8-(1-D-ribityl)lumazine + H(+) = 5-amino-6-(D-ribitylamino)uracil + riboflavin</text>
        <dbReference type="Rhea" id="RHEA:20772"/>
        <dbReference type="ChEBI" id="CHEBI:15378"/>
        <dbReference type="ChEBI" id="CHEBI:15934"/>
        <dbReference type="ChEBI" id="CHEBI:57986"/>
        <dbReference type="ChEBI" id="CHEBI:58201"/>
        <dbReference type="EC" id="2.5.1.9"/>
    </reaction>
</comment>
<dbReference type="RefSeq" id="WP_011720108.1">
    <property type="nucleotide sequence ID" value="NC_008578.1"/>
</dbReference>
<evidence type="ECO:0000256" key="9">
    <source>
        <dbReference type="NCBIfam" id="TIGR00187"/>
    </source>
</evidence>